<gene>
    <name evidence="5" type="primary">LOC112452255</name>
</gene>
<evidence type="ECO:0000313" key="5">
    <source>
        <dbReference type="RefSeq" id="XP_024868141.1"/>
    </source>
</evidence>
<dbReference type="GO" id="GO:0004252">
    <property type="term" value="F:serine-type endopeptidase activity"/>
    <property type="evidence" value="ECO:0007669"/>
    <property type="project" value="InterPro"/>
</dbReference>
<dbReference type="SMART" id="SM00020">
    <property type="entry name" value="Tryp_SPc"/>
    <property type="match status" value="1"/>
</dbReference>
<feature type="domain" description="Peptidase S1" evidence="3">
    <location>
        <begin position="53"/>
        <end position="307"/>
    </location>
</feature>
<dbReference type="Proteomes" id="UP000504618">
    <property type="component" value="Unplaced"/>
</dbReference>
<dbReference type="GeneID" id="112452255"/>
<name>A0A6J1PFG5_9HYME</name>
<keyword evidence="1" id="KW-1015">Disulfide bond</keyword>
<evidence type="ECO:0000256" key="2">
    <source>
        <dbReference type="SAM" id="SignalP"/>
    </source>
</evidence>
<accession>A0A6J1PFG5</accession>
<evidence type="ECO:0000313" key="4">
    <source>
        <dbReference type="Proteomes" id="UP000504618"/>
    </source>
</evidence>
<dbReference type="CDD" id="cd00190">
    <property type="entry name" value="Tryp_SPc"/>
    <property type="match status" value="1"/>
</dbReference>
<keyword evidence="4" id="KW-1185">Reference proteome</keyword>
<dbReference type="InterPro" id="IPR043504">
    <property type="entry name" value="Peptidase_S1_PA_chymotrypsin"/>
</dbReference>
<dbReference type="GO" id="GO:0006508">
    <property type="term" value="P:proteolysis"/>
    <property type="evidence" value="ECO:0007669"/>
    <property type="project" value="InterPro"/>
</dbReference>
<dbReference type="OrthoDB" id="7538972at2759"/>
<dbReference type="InterPro" id="IPR001254">
    <property type="entry name" value="Trypsin_dom"/>
</dbReference>
<evidence type="ECO:0000259" key="3">
    <source>
        <dbReference type="PROSITE" id="PS50240"/>
    </source>
</evidence>
<organism evidence="4 5">
    <name type="scientific">Temnothorax curvispinosus</name>
    <dbReference type="NCBI Taxonomy" id="300111"/>
    <lineage>
        <taxon>Eukaryota</taxon>
        <taxon>Metazoa</taxon>
        <taxon>Ecdysozoa</taxon>
        <taxon>Arthropoda</taxon>
        <taxon>Hexapoda</taxon>
        <taxon>Insecta</taxon>
        <taxon>Pterygota</taxon>
        <taxon>Neoptera</taxon>
        <taxon>Endopterygota</taxon>
        <taxon>Hymenoptera</taxon>
        <taxon>Apocrita</taxon>
        <taxon>Aculeata</taxon>
        <taxon>Formicoidea</taxon>
        <taxon>Formicidae</taxon>
        <taxon>Myrmicinae</taxon>
        <taxon>Temnothorax</taxon>
    </lineage>
</organism>
<feature type="chain" id="PRO_5027084684" evidence="2">
    <location>
        <begin position="18"/>
        <end position="309"/>
    </location>
</feature>
<dbReference type="PROSITE" id="PS50240">
    <property type="entry name" value="TRYPSIN_DOM"/>
    <property type="match status" value="1"/>
</dbReference>
<dbReference type="SUPFAM" id="SSF50494">
    <property type="entry name" value="Trypsin-like serine proteases"/>
    <property type="match status" value="1"/>
</dbReference>
<dbReference type="RefSeq" id="XP_024868141.1">
    <property type="nucleotide sequence ID" value="XM_025012373.1"/>
</dbReference>
<sequence length="309" mass="35120">MIKISILSVLLPHLVYTIVRSTTEIIQERNTNNNNNNDECGITSYYTDSTNSLIPNSEYALPGQWPWVVALNVDDQFGFRCAGSILTNIHILTAAKCLEMYNAQYDIMKVAFGQFKLRRFKYGFSRIVGTVNRKIASYKIHPDFVHTSENATDSDLVILTLNTPVKFSAFIRPICLWSGLTDLQNVVDRTGYVVGWVRNKYYSRKPVSEPRMLRIPIVSQETCLRSDQDFGSITSNRTFCAGLLGESNFCDADGSGLVLFNNSTGRYHLRGVLSEYFMDLSYSCNVNRYSVYVDVAKYLPWIHQQISIT</sequence>
<feature type="signal peptide" evidence="2">
    <location>
        <begin position="1"/>
        <end position="17"/>
    </location>
</feature>
<dbReference type="PANTHER" id="PTHR24260">
    <property type="match status" value="1"/>
</dbReference>
<dbReference type="AlphaFoldDB" id="A0A6J1PFG5"/>
<evidence type="ECO:0000256" key="1">
    <source>
        <dbReference type="ARBA" id="ARBA00023157"/>
    </source>
</evidence>
<dbReference type="Pfam" id="PF00089">
    <property type="entry name" value="Trypsin"/>
    <property type="match status" value="1"/>
</dbReference>
<keyword evidence="2" id="KW-0732">Signal</keyword>
<dbReference type="FunFam" id="2.40.10.10:FF:000068">
    <property type="entry name" value="transmembrane protease serine 2"/>
    <property type="match status" value="1"/>
</dbReference>
<dbReference type="PANTHER" id="PTHR24260:SF143">
    <property type="entry name" value="SERINE PROTEASE GD-LIKE PROTEIN"/>
    <property type="match status" value="1"/>
</dbReference>
<proteinExistence type="predicted"/>
<dbReference type="InterPro" id="IPR051333">
    <property type="entry name" value="CLIP_Serine_Protease"/>
</dbReference>
<dbReference type="InterPro" id="IPR009003">
    <property type="entry name" value="Peptidase_S1_PA"/>
</dbReference>
<protein>
    <submittedName>
        <fullName evidence="5">Serine protease gd-like</fullName>
    </submittedName>
</protein>
<dbReference type="Gene3D" id="2.40.10.10">
    <property type="entry name" value="Trypsin-like serine proteases"/>
    <property type="match status" value="2"/>
</dbReference>
<reference evidence="5" key="1">
    <citation type="submission" date="2025-08" db="UniProtKB">
        <authorList>
            <consortium name="RefSeq"/>
        </authorList>
    </citation>
    <scope>IDENTIFICATION</scope>
    <source>
        <tissue evidence="5">Whole body</tissue>
    </source>
</reference>